<evidence type="ECO:0000313" key="2">
    <source>
        <dbReference type="Ensembl" id="ENSCCEP00000003546.1"/>
    </source>
</evidence>
<dbReference type="Proteomes" id="UP000694410">
    <property type="component" value="Unplaced"/>
</dbReference>
<dbReference type="AlphaFoldDB" id="A0A8C0Z955"/>
<protein>
    <submittedName>
        <fullName evidence="2">Uncharacterized protein</fullName>
    </submittedName>
</protein>
<evidence type="ECO:0000256" key="1">
    <source>
        <dbReference type="SAM" id="MobiDB-lite"/>
    </source>
</evidence>
<dbReference type="Ensembl" id="ENSCCET00000005887.1">
    <property type="protein sequence ID" value="ENSCCEP00000003546.1"/>
    <property type="gene ID" value="ENSCCEG00000003920.1"/>
</dbReference>
<evidence type="ECO:0000313" key="3">
    <source>
        <dbReference type="Proteomes" id="UP000694410"/>
    </source>
</evidence>
<accession>A0A8C0Z955</accession>
<feature type="region of interest" description="Disordered" evidence="1">
    <location>
        <begin position="12"/>
        <end position="50"/>
    </location>
</feature>
<organism evidence="2 3">
    <name type="scientific">Cyanistes caeruleus</name>
    <name type="common">Eurasian blue tit</name>
    <name type="synonym">Parus caeruleus</name>
    <dbReference type="NCBI Taxonomy" id="156563"/>
    <lineage>
        <taxon>Eukaryota</taxon>
        <taxon>Metazoa</taxon>
        <taxon>Chordata</taxon>
        <taxon>Craniata</taxon>
        <taxon>Vertebrata</taxon>
        <taxon>Euteleostomi</taxon>
        <taxon>Archelosauria</taxon>
        <taxon>Archosauria</taxon>
        <taxon>Dinosauria</taxon>
        <taxon>Saurischia</taxon>
        <taxon>Theropoda</taxon>
        <taxon>Coelurosauria</taxon>
        <taxon>Aves</taxon>
        <taxon>Neognathae</taxon>
        <taxon>Neoaves</taxon>
        <taxon>Telluraves</taxon>
        <taxon>Australaves</taxon>
        <taxon>Passeriformes</taxon>
        <taxon>Paridae</taxon>
        <taxon>Cyanistes</taxon>
    </lineage>
</organism>
<reference evidence="2" key="1">
    <citation type="submission" date="2025-08" db="UniProtKB">
        <authorList>
            <consortium name="Ensembl"/>
        </authorList>
    </citation>
    <scope>IDENTIFICATION</scope>
</reference>
<reference evidence="2" key="2">
    <citation type="submission" date="2025-09" db="UniProtKB">
        <authorList>
            <consortium name="Ensembl"/>
        </authorList>
    </citation>
    <scope>IDENTIFICATION</scope>
</reference>
<sequence>MQGAHGCCRLHSGAGAGLGEGGEGQPRLPALSRAPRDTAHRSWDSPAQGQPQWRDVLCHMPGCHPRPCPHPRWVSWPQDGQHLQLCAVVPKPEPAQHQGSGLSSCWQNLGQHHVPWGGSSATSPHWGPSSCPVLGQGCSWGVPLSLQAPSSSWGARCFYPR</sequence>
<feature type="compositionally biased region" description="Gly residues" evidence="1">
    <location>
        <begin position="14"/>
        <end position="24"/>
    </location>
</feature>
<keyword evidence="3" id="KW-1185">Reference proteome</keyword>
<name>A0A8C0Z955_CYACU</name>
<feature type="compositionally biased region" description="Basic and acidic residues" evidence="1">
    <location>
        <begin position="34"/>
        <end position="43"/>
    </location>
</feature>
<proteinExistence type="predicted"/>